<evidence type="ECO:0008006" key="5">
    <source>
        <dbReference type="Google" id="ProtNLM"/>
    </source>
</evidence>
<feature type="transmembrane region" description="Helical" evidence="2">
    <location>
        <begin position="37"/>
        <end position="54"/>
    </location>
</feature>
<dbReference type="EMBL" id="MBUA01000001">
    <property type="protein sequence ID" value="MBC6490545.1"/>
    <property type="molecule type" value="Genomic_DNA"/>
</dbReference>
<protein>
    <recommendedName>
        <fullName evidence="5">Permease</fullName>
    </recommendedName>
</protein>
<organism evidence="3 4">
    <name type="scientific">Flavihumibacter stibioxidans</name>
    <dbReference type="NCBI Taxonomy" id="1834163"/>
    <lineage>
        <taxon>Bacteria</taxon>
        <taxon>Pseudomonadati</taxon>
        <taxon>Bacteroidota</taxon>
        <taxon>Chitinophagia</taxon>
        <taxon>Chitinophagales</taxon>
        <taxon>Chitinophagaceae</taxon>
        <taxon>Flavihumibacter</taxon>
    </lineage>
</organism>
<feature type="transmembrane region" description="Helical" evidence="2">
    <location>
        <begin position="60"/>
        <end position="85"/>
    </location>
</feature>
<dbReference type="Proteomes" id="UP000765802">
    <property type="component" value="Unassembled WGS sequence"/>
</dbReference>
<evidence type="ECO:0000256" key="1">
    <source>
        <dbReference type="ARBA" id="ARBA00022448"/>
    </source>
</evidence>
<dbReference type="RefSeq" id="WP_187255840.1">
    <property type="nucleotide sequence ID" value="NZ_JBHULF010000006.1"/>
</dbReference>
<proteinExistence type="predicted"/>
<dbReference type="PANTHER" id="PTHR36838">
    <property type="entry name" value="AUXIN EFFLUX CARRIER FAMILY PROTEIN"/>
    <property type="match status" value="1"/>
</dbReference>
<keyword evidence="1" id="KW-0813">Transport</keyword>
<keyword evidence="4" id="KW-1185">Reference proteome</keyword>
<comment type="caution">
    <text evidence="3">The sequence shown here is derived from an EMBL/GenBank/DDBJ whole genome shotgun (WGS) entry which is preliminary data.</text>
</comment>
<evidence type="ECO:0000313" key="3">
    <source>
        <dbReference type="EMBL" id="MBC6490545.1"/>
    </source>
</evidence>
<feature type="transmembrane region" description="Helical" evidence="2">
    <location>
        <begin position="305"/>
        <end position="325"/>
    </location>
</feature>
<reference evidence="3 4" key="1">
    <citation type="submission" date="2016-07" db="EMBL/GenBank/DDBJ databases">
        <title>Genome analysis of Flavihumibacter stibioxidans YS-17.</title>
        <authorList>
            <person name="Shi K."/>
            <person name="Han Y."/>
            <person name="Wang G."/>
        </authorList>
    </citation>
    <scope>NUCLEOTIDE SEQUENCE [LARGE SCALE GENOMIC DNA]</scope>
    <source>
        <strain evidence="3 4">YS-17</strain>
    </source>
</reference>
<name>A0ABR7M6A3_9BACT</name>
<evidence type="ECO:0000256" key="2">
    <source>
        <dbReference type="SAM" id="Phobius"/>
    </source>
</evidence>
<feature type="transmembrane region" description="Helical" evidence="2">
    <location>
        <begin position="207"/>
        <end position="225"/>
    </location>
</feature>
<feature type="transmembrane region" description="Helical" evidence="2">
    <location>
        <begin position="97"/>
        <end position="115"/>
    </location>
</feature>
<keyword evidence="2" id="KW-1133">Transmembrane helix</keyword>
<gene>
    <name evidence="3" type="ORF">BC349_06180</name>
</gene>
<accession>A0ABR7M6A3</accession>
<keyword evidence="2" id="KW-0472">Membrane</keyword>
<feature type="transmembrane region" description="Helical" evidence="2">
    <location>
        <begin position="237"/>
        <end position="257"/>
    </location>
</feature>
<feature type="transmembrane region" description="Helical" evidence="2">
    <location>
        <begin position="263"/>
        <end position="284"/>
    </location>
</feature>
<dbReference type="PANTHER" id="PTHR36838:SF3">
    <property type="entry name" value="TRANSPORTER AUXIN EFFLUX CARRIER EC FAMILY"/>
    <property type="match status" value="1"/>
</dbReference>
<feature type="transmembrane region" description="Helical" evidence="2">
    <location>
        <begin position="331"/>
        <end position="353"/>
    </location>
</feature>
<keyword evidence="2" id="KW-0812">Transmembrane</keyword>
<feature type="transmembrane region" description="Helical" evidence="2">
    <location>
        <begin position="135"/>
        <end position="154"/>
    </location>
</feature>
<evidence type="ECO:0000313" key="4">
    <source>
        <dbReference type="Proteomes" id="UP000765802"/>
    </source>
</evidence>
<feature type="transmembrane region" description="Helical" evidence="2">
    <location>
        <begin position="175"/>
        <end position="195"/>
    </location>
</feature>
<sequence length="365" mass="39953">MNPALQKTMTLLLLIALGMLLRTRIWKQEALGGLKEIILSVALPSTIFIALMKIEMDSTLLVVPLLMLLFNLLLYYLVPLAFPLFGLEKNSADSRTLMMLVPSLAPGLSCFPFIAEFLGEQPLAIAALADVGNKFFVLIFLYIMALNMFLGNGAREPVNFTGKIRSLLLSLLKEPVNMLILLAVILLLSGIRFNTLPSPFAELADKTSALMTPLVLIFIGLAVQWKESRKKLVVSILLLRAGITMLFSAFIISVMHLSDTSMILLAVVVPLSSASFWPLAHITVFHQREDQSGLPVESRSFDPELAVLVLAFSLPLSTGIILGILSSGEVFTRPLVLVLSGGILVLAGAIPHIRLRLVHRYPKTS</sequence>